<organism evidence="4 5">
    <name type="scientific">Actinomadura algeriensis</name>
    <dbReference type="NCBI Taxonomy" id="1679523"/>
    <lineage>
        <taxon>Bacteria</taxon>
        <taxon>Bacillati</taxon>
        <taxon>Actinomycetota</taxon>
        <taxon>Actinomycetes</taxon>
        <taxon>Streptosporangiales</taxon>
        <taxon>Thermomonosporaceae</taxon>
        <taxon>Actinomadura</taxon>
    </lineage>
</organism>
<feature type="transmembrane region" description="Helical" evidence="2">
    <location>
        <begin position="78"/>
        <end position="98"/>
    </location>
</feature>
<evidence type="ECO:0000313" key="4">
    <source>
        <dbReference type="EMBL" id="MBE1531974.1"/>
    </source>
</evidence>
<dbReference type="RefSeq" id="WP_192758747.1">
    <property type="nucleotide sequence ID" value="NZ_JADBDZ010000001.1"/>
</dbReference>
<evidence type="ECO:0000313" key="5">
    <source>
        <dbReference type="Proteomes" id="UP000627838"/>
    </source>
</evidence>
<dbReference type="PANTHER" id="PTHR30590:SF3">
    <property type="entry name" value="HYPOTHETICAL MEMBRANE SPANNING PROTEIN"/>
    <property type="match status" value="1"/>
</dbReference>
<protein>
    <submittedName>
        <fullName evidence="4">Membrane protein YeiB</fullName>
    </submittedName>
</protein>
<name>A0ABR9JNG4_9ACTN</name>
<feature type="domain" description="DUF418" evidence="3">
    <location>
        <begin position="206"/>
        <end position="337"/>
    </location>
</feature>
<evidence type="ECO:0000256" key="1">
    <source>
        <dbReference type="SAM" id="MobiDB-lite"/>
    </source>
</evidence>
<evidence type="ECO:0000259" key="3">
    <source>
        <dbReference type="Pfam" id="PF04235"/>
    </source>
</evidence>
<feature type="region of interest" description="Disordered" evidence="1">
    <location>
        <begin position="1"/>
        <end position="30"/>
    </location>
</feature>
<dbReference type="EMBL" id="JADBDZ010000001">
    <property type="protein sequence ID" value="MBE1531974.1"/>
    <property type="molecule type" value="Genomic_DNA"/>
</dbReference>
<gene>
    <name evidence="4" type="ORF">H4W34_001807</name>
</gene>
<proteinExistence type="predicted"/>
<keyword evidence="2" id="KW-1133">Transmembrane helix</keyword>
<feature type="transmembrane region" description="Helical" evidence="2">
    <location>
        <begin position="265"/>
        <end position="285"/>
    </location>
</feature>
<dbReference type="PANTHER" id="PTHR30590">
    <property type="entry name" value="INNER MEMBRANE PROTEIN"/>
    <property type="match status" value="1"/>
</dbReference>
<comment type="caution">
    <text evidence="4">The sequence shown here is derived from an EMBL/GenBank/DDBJ whole genome shotgun (WGS) entry which is preliminary data.</text>
</comment>
<evidence type="ECO:0000256" key="2">
    <source>
        <dbReference type="SAM" id="Phobius"/>
    </source>
</evidence>
<accession>A0ABR9JNG4</accession>
<feature type="transmembrane region" description="Helical" evidence="2">
    <location>
        <begin position="297"/>
        <end position="319"/>
    </location>
</feature>
<sequence>MPSRSRTGEEPAARAREQPTARAREEPTARPRVAEVDVLRGFALFGVMIVNTVGITGMPTPAPDQDPGPVHWAYEVLLHQRFFPIFSLLFGVSFGLFLDSARPRTPYPRLLMLARLGFLIPIGALHRLLQPGEVLLTYAVVGIVVLLPASFVPGRRLLLALGLAATAAAVPVGGSALVPGLFLVGHALQRYGPANILDAPKVRLWAALLGSLALAVVLNAWQVVASAATTSTLATSASLATAACYTAAVAAAVRSRAGRPLRGLAPLGRTALTAYVGATFAIIAADRFVRLAASPDHLVAVAVGTGVFALALAFAHLWLRHARYGPLEWVWRCLTWWTPSPPGPGRA</sequence>
<dbReference type="InterPro" id="IPR052529">
    <property type="entry name" value="Bact_Transport_Assoc"/>
</dbReference>
<dbReference type="InterPro" id="IPR007349">
    <property type="entry name" value="DUF418"/>
</dbReference>
<dbReference type="Pfam" id="PF04235">
    <property type="entry name" value="DUF418"/>
    <property type="match status" value="1"/>
</dbReference>
<feature type="transmembrane region" description="Helical" evidence="2">
    <location>
        <begin position="233"/>
        <end position="253"/>
    </location>
</feature>
<dbReference type="Proteomes" id="UP000627838">
    <property type="component" value="Unassembled WGS sequence"/>
</dbReference>
<keyword evidence="2" id="KW-0472">Membrane</keyword>
<feature type="transmembrane region" description="Helical" evidence="2">
    <location>
        <begin position="202"/>
        <end position="221"/>
    </location>
</feature>
<feature type="transmembrane region" description="Helical" evidence="2">
    <location>
        <begin position="110"/>
        <end position="129"/>
    </location>
</feature>
<reference evidence="4 5" key="1">
    <citation type="submission" date="2020-10" db="EMBL/GenBank/DDBJ databases">
        <title>Sequencing the genomes of 1000 actinobacteria strains.</title>
        <authorList>
            <person name="Klenk H.-P."/>
        </authorList>
    </citation>
    <scope>NUCLEOTIDE SEQUENCE [LARGE SCALE GENOMIC DNA]</scope>
    <source>
        <strain evidence="4 5">DSM 46744</strain>
    </source>
</reference>
<feature type="transmembrane region" description="Helical" evidence="2">
    <location>
        <begin position="38"/>
        <end position="58"/>
    </location>
</feature>
<feature type="transmembrane region" description="Helical" evidence="2">
    <location>
        <begin position="135"/>
        <end position="152"/>
    </location>
</feature>
<keyword evidence="2" id="KW-0812">Transmembrane</keyword>
<feature type="transmembrane region" description="Helical" evidence="2">
    <location>
        <begin position="159"/>
        <end position="182"/>
    </location>
</feature>
<keyword evidence="5" id="KW-1185">Reference proteome</keyword>